<dbReference type="SUPFAM" id="SSF54373">
    <property type="entry name" value="FAD-linked reductases, C-terminal domain"/>
    <property type="match status" value="1"/>
</dbReference>
<feature type="binding site" evidence="5">
    <location>
        <position position="508"/>
    </location>
    <ligand>
        <name>substrate</name>
    </ligand>
</feature>
<dbReference type="Gene3D" id="3.30.560.10">
    <property type="entry name" value="Glucose Oxidase, domain 3"/>
    <property type="match status" value="1"/>
</dbReference>
<dbReference type="SUPFAM" id="SSF51905">
    <property type="entry name" value="FAD/NAD(P)-binding domain"/>
    <property type="match status" value="1"/>
</dbReference>
<evidence type="ECO:0000259" key="9">
    <source>
        <dbReference type="PROSITE" id="PS00624"/>
    </source>
</evidence>
<evidence type="ECO:0000256" key="1">
    <source>
        <dbReference type="ARBA" id="ARBA00001974"/>
    </source>
</evidence>
<dbReference type="EMBL" id="JAAQPH010000015">
    <property type="protein sequence ID" value="NIA70585.1"/>
    <property type="molecule type" value="Genomic_DNA"/>
</dbReference>
<comment type="similarity">
    <text evidence="2 6">Belongs to the GMC oxidoreductase family.</text>
</comment>
<feature type="binding site" evidence="5">
    <location>
        <position position="151"/>
    </location>
    <ligand>
        <name>FAD</name>
        <dbReference type="ChEBI" id="CHEBI:57692"/>
    </ligand>
</feature>
<dbReference type="Proteomes" id="UP000761264">
    <property type="component" value="Unassembled WGS sequence"/>
</dbReference>
<feature type="transmembrane region" description="Helical" evidence="7">
    <location>
        <begin position="29"/>
        <end position="50"/>
    </location>
</feature>
<dbReference type="GO" id="GO:0016614">
    <property type="term" value="F:oxidoreductase activity, acting on CH-OH group of donors"/>
    <property type="evidence" value="ECO:0007669"/>
    <property type="project" value="InterPro"/>
</dbReference>
<dbReference type="GO" id="GO:0050660">
    <property type="term" value="F:flavin adenine dinucleotide binding"/>
    <property type="evidence" value="ECO:0007669"/>
    <property type="project" value="InterPro"/>
</dbReference>
<keyword evidence="7" id="KW-0812">Transmembrane</keyword>
<dbReference type="NCBIfam" id="TIGR01409">
    <property type="entry name" value="TAT_signal_seq"/>
    <property type="match status" value="1"/>
</dbReference>
<dbReference type="InterPro" id="IPR007867">
    <property type="entry name" value="GMC_OxRtase_C"/>
</dbReference>
<sequence length="573" mass="62022">MTDCRNGKDRALEISVDLYRKGRLSRRDFMRRAMATGVTAGMAGALANGWSPQAFAASTITTPKPARTFDYIVIGSGSAGSVVAARLAGSSDASVLLLEAGGDDTVPEVHNPQLWAASLGTRATKFFNTLPQHNADGRSHAWPRGNILGGTSALNAMIFARGHRSDYDSWAYAGNYGWSYDEVLPFFKAMETWEGGASDYRGDAGPIYISSPATDKRHEGAQAFMDACGNLGFKETPDFNAERMEGQAWVNFNIKDFKRQSSATAFLRPAMERQNLMVLTDAPAVKLVVEKGRCKGVTYLHGGVPHTVYADREVVLSAGAVDSPRLLMLSGIGPAEDLSEIGIAPVVDLPVGQGLQDHILGAGVNYEAKGPVPLSHYNHSEVYMWERSDSRLPAPDTIALYVSVPFASTGHQLNYEHGYCILSGVARPHSRGHVKLASADPSVPPIVDPNYLAEEQDWKAYRFAAELCREIGADKAYEPFRKAEVLPGGGELNDAQWREFLAKSLNTYFHPTSTCRMGVDEEAVVDPELRVYGVENLRVADASVMPSITTSNTNAPSTMIGWKCAEMMGAAAS</sequence>
<dbReference type="InterPro" id="IPR036188">
    <property type="entry name" value="FAD/NAD-bd_sf"/>
</dbReference>
<accession>A0A967F056</accession>
<evidence type="ECO:0000256" key="5">
    <source>
        <dbReference type="PIRSR" id="PIRSR000137-2"/>
    </source>
</evidence>
<comment type="caution">
    <text evidence="10">The sequence shown here is derived from an EMBL/GenBank/DDBJ whole genome shotgun (WGS) entry which is preliminary data.</text>
</comment>
<keyword evidence="7" id="KW-0472">Membrane</keyword>
<gene>
    <name evidence="10" type="ORF">HBA54_18470</name>
</gene>
<reference evidence="10" key="1">
    <citation type="submission" date="2020-03" db="EMBL/GenBank/DDBJ databases">
        <title>Genome of Pelagibius litoralis DSM 21314T.</title>
        <authorList>
            <person name="Wang G."/>
        </authorList>
    </citation>
    <scope>NUCLEOTIDE SEQUENCE</scope>
    <source>
        <strain evidence="10">DSM 21314</strain>
    </source>
</reference>
<dbReference type="PANTHER" id="PTHR11552">
    <property type="entry name" value="GLUCOSE-METHANOL-CHOLINE GMC OXIDOREDUCTASE"/>
    <property type="match status" value="1"/>
</dbReference>
<comment type="cofactor">
    <cofactor evidence="1 5">
        <name>FAD</name>
        <dbReference type="ChEBI" id="CHEBI:57692"/>
    </cofactor>
</comment>
<evidence type="ECO:0000313" key="11">
    <source>
        <dbReference type="Proteomes" id="UP000761264"/>
    </source>
</evidence>
<evidence type="ECO:0000313" key="10">
    <source>
        <dbReference type="EMBL" id="NIA70585.1"/>
    </source>
</evidence>
<evidence type="ECO:0000259" key="8">
    <source>
        <dbReference type="PROSITE" id="PS00623"/>
    </source>
</evidence>
<dbReference type="InterPro" id="IPR019546">
    <property type="entry name" value="TAT_signal_bac_arc"/>
</dbReference>
<keyword evidence="3 6" id="KW-0285">Flavoprotein</keyword>
<evidence type="ECO:0000256" key="6">
    <source>
        <dbReference type="RuleBase" id="RU003968"/>
    </source>
</evidence>
<dbReference type="InterPro" id="IPR000172">
    <property type="entry name" value="GMC_OxRdtase_N"/>
</dbReference>
<evidence type="ECO:0000256" key="2">
    <source>
        <dbReference type="ARBA" id="ARBA00010790"/>
    </source>
</evidence>
<feature type="domain" description="Glucose-methanol-choline oxidoreductase N-terminal" evidence="8">
    <location>
        <begin position="145"/>
        <end position="168"/>
    </location>
</feature>
<organism evidence="10 11">
    <name type="scientific">Pelagibius litoralis</name>
    <dbReference type="NCBI Taxonomy" id="374515"/>
    <lineage>
        <taxon>Bacteria</taxon>
        <taxon>Pseudomonadati</taxon>
        <taxon>Pseudomonadota</taxon>
        <taxon>Alphaproteobacteria</taxon>
        <taxon>Rhodospirillales</taxon>
        <taxon>Rhodovibrionaceae</taxon>
        <taxon>Pelagibius</taxon>
    </lineage>
</organism>
<protein>
    <submittedName>
        <fullName evidence="10">Twin-arginine translocation signal domain-containing protein</fullName>
    </submittedName>
</protein>
<evidence type="ECO:0000256" key="3">
    <source>
        <dbReference type="ARBA" id="ARBA00022630"/>
    </source>
</evidence>
<dbReference type="PROSITE" id="PS00624">
    <property type="entry name" value="GMC_OXRED_2"/>
    <property type="match status" value="1"/>
</dbReference>
<dbReference type="InterPro" id="IPR006311">
    <property type="entry name" value="TAT_signal"/>
</dbReference>
<name>A0A967F056_9PROT</name>
<dbReference type="PROSITE" id="PS00623">
    <property type="entry name" value="GMC_OXRED_1"/>
    <property type="match status" value="1"/>
</dbReference>
<evidence type="ECO:0000256" key="4">
    <source>
        <dbReference type="ARBA" id="ARBA00022827"/>
    </source>
</evidence>
<dbReference type="PANTHER" id="PTHR11552:SF147">
    <property type="entry name" value="CHOLINE DEHYDROGENASE, MITOCHONDRIAL"/>
    <property type="match status" value="1"/>
</dbReference>
<proteinExistence type="inferred from homology"/>
<dbReference type="Pfam" id="PF05199">
    <property type="entry name" value="GMC_oxred_C"/>
    <property type="match status" value="1"/>
</dbReference>
<dbReference type="PIRSF" id="PIRSF000137">
    <property type="entry name" value="Alcohol_oxidase"/>
    <property type="match status" value="1"/>
</dbReference>
<dbReference type="Pfam" id="PF00732">
    <property type="entry name" value="GMC_oxred_N"/>
    <property type="match status" value="1"/>
</dbReference>
<evidence type="ECO:0000256" key="7">
    <source>
        <dbReference type="SAM" id="Phobius"/>
    </source>
</evidence>
<keyword evidence="4 5" id="KW-0274">FAD</keyword>
<keyword evidence="7" id="KW-1133">Transmembrane helix</keyword>
<dbReference type="InterPro" id="IPR012132">
    <property type="entry name" value="GMC_OxRdtase"/>
</dbReference>
<feature type="domain" description="Glucose-methanol-choline oxidoreductase N-terminal" evidence="9">
    <location>
        <begin position="319"/>
        <end position="333"/>
    </location>
</feature>
<keyword evidence="11" id="KW-1185">Reference proteome</keyword>
<dbReference type="RefSeq" id="WP_167227354.1">
    <property type="nucleotide sequence ID" value="NZ_JAAQPH010000015.1"/>
</dbReference>
<dbReference type="PROSITE" id="PS51318">
    <property type="entry name" value="TAT"/>
    <property type="match status" value="1"/>
</dbReference>
<dbReference type="Gene3D" id="3.50.50.60">
    <property type="entry name" value="FAD/NAD(P)-binding domain"/>
    <property type="match status" value="1"/>
</dbReference>
<dbReference type="AlphaFoldDB" id="A0A967F056"/>